<evidence type="ECO:0000313" key="1">
    <source>
        <dbReference type="EMBL" id="KKB62009.1"/>
    </source>
</evidence>
<dbReference type="EMBL" id="LAQU01000026">
    <property type="protein sequence ID" value="KKB62009.1"/>
    <property type="molecule type" value="Genomic_DNA"/>
</dbReference>
<proteinExistence type="predicted"/>
<dbReference type="PATRIC" id="fig|28092.6.peg.4625"/>
<name>A0A0F5JWI6_9BURK</name>
<comment type="caution">
    <text evidence="1">The sequence shown here is derived from an EMBL/GenBank/DDBJ whole genome shotgun (WGS) entry which is preliminary data.</text>
</comment>
<accession>A0A0F5JWI6</accession>
<reference evidence="1 2" key="1">
    <citation type="submission" date="2015-03" db="EMBL/GenBank/DDBJ databases">
        <title>Draft Genome Sequence of Burkholderia andropogonis type strain ICMP2807, isolated from Sorghum bicolor.</title>
        <authorList>
            <person name="Lopes-Santos L."/>
            <person name="Castro D.B."/>
            <person name="Ottoboni L.M."/>
            <person name="Park D."/>
            <person name="Weirc B.S."/>
            <person name="Destefano S.A."/>
        </authorList>
    </citation>
    <scope>NUCLEOTIDE SEQUENCE [LARGE SCALE GENOMIC DNA]</scope>
    <source>
        <strain evidence="1 2">ICMP2807</strain>
    </source>
</reference>
<dbReference type="RefSeq" id="WP_046153738.1">
    <property type="nucleotide sequence ID" value="NZ_CADFGU010000009.1"/>
</dbReference>
<dbReference type="OrthoDB" id="8523349at2"/>
<dbReference type="AlphaFoldDB" id="A0A0F5JWI6"/>
<keyword evidence="2" id="KW-1185">Reference proteome</keyword>
<evidence type="ECO:0000313" key="2">
    <source>
        <dbReference type="Proteomes" id="UP000033618"/>
    </source>
</evidence>
<protein>
    <submittedName>
        <fullName evidence="1">Uncharacterized protein</fullName>
    </submittedName>
</protein>
<organism evidence="1 2">
    <name type="scientific">Robbsia andropogonis</name>
    <dbReference type="NCBI Taxonomy" id="28092"/>
    <lineage>
        <taxon>Bacteria</taxon>
        <taxon>Pseudomonadati</taxon>
        <taxon>Pseudomonadota</taxon>
        <taxon>Betaproteobacteria</taxon>
        <taxon>Burkholderiales</taxon>
        <taxon>Burkholderiaceae</taxon>
        <taxon>Robbsia</taxon>
    </lineage>
</organism>
<sequence length="295" mass="32859">MQLLGNSLAYLSLWSTFYDDVDETSAYPINSAKQCHLLELSSDLVIVVAALLPAHSIVRFASANHQLHALLRCRFPSTFQAVVDIKNISSGTPVGKLFTQAINSIQAISIRTQQPALLRDLVLTLEAGSQRFDTSPGGCDDGFDSGPFYDAISKQESEIAVPPRCRSDALSLIDLIVARYAGCASFKRCATHPFDLLKMTNKAFWPEMLDSLMANIQPDELKREITLFAEEYEGSVHNISTRLAAELAATMLVNDYNYWDDVRSVMHRRFGILNEAQWHAISHRIATRVYVSCLV</sequence>
<gene>
    <name evidence="1" type="ORF">WM40_19725</name>
</gene>
<dbReference type="Proteomes" id="UP000033618">
    <property type="component" value="Unassembled WGS sequence"/>
</dbReference>